<dbReference type="InterPro" id="IPR006115">
    <property type="entry name" value="6PGDH_NADP-bd"/>
</dbReference>
<reference evidence="7 8" key="1">
    <citation type="submission" date="2017-12" db="EMBL/GenBank/DDBJ databases">
        <title>Phylogenetic diversity of female urinary microbiome.</title>
        <authorList>
            <person name="Thomas-White K."/>
            <person name="Wolfe A.J."/>
        </authorList>
    </citation>
    <scope>NUCLEOTIDE SEQUENCE [LARGE SCALE GENOMIC DNA]</scope>
    <source>
        <strain evidence="7 8">UMB0038</strain>
    </source>
</reference>
<dbReference type="InterPro" id="IPR036291">
    <property type="entry name" value="NAD(P)-bd_dom_sf"/>
</dbReference>
<dbReference type="GO" id="GO:0051287">
    <property type="term" value="F:NAD binding"/>
    <property type="evidence" value="ECO:0007669"/>
    <property type="project" value="InterPro"/>
</dbReference>
<dbReference type="PIRSF" id="PIRSF000103">
    <property type="entry name" value="HIBADH"/>
    <property type="match status" value="1"/>
</dbReference>
<evidence type="ECO:0000259" key="5">
    <source>
        <dbReference type="Pfam" id="PF03446"/>
    </source>
</evidence>
<evidence type="ECO:0000256" key="2">
    <source>
        <dbReference type="ARBA" id="ARBA00023002"/>
    </source>
</evidence>
<sequence length="301" mass="31260">MTRFAWIGLGNMGAPMAGNLVASGHPVRGYDLSDAAREDARKVGVDVVGSIAEAVADADVVVTMLPKGQHVRDVLSQDGGVFSNARPGTLIMDSSTVDIETSRWCHEEAPKHGVRFVDAPVSGGTSGAAAATLAFMIGGSEADVAEALEHVKPMSGKAFAAGGPTAGIAAKIANNMMLFITQMAASEGSQLAKHLGLDPKTFWEITTASSGMSWSQQTWYPVAGVVPSAAANNNFEASFRADLAIKDVTLAVDAGKAAGLHLEAASLAQEQLHRLRDEGLGDKDCTLVVKYVTPGKSQAEI</sequence>
<dbReference type="GO" id="GO:0050661">
    <property type="term" value="F:NADP binding"/>
    <property type="evidence" value="ECO:0007669"/>
    <property type="project" value="InterPro"/>
</dbReference>
<dbReference type="GO" id="GO:0016616">
    <property type="term" value="F:oxidoreductase activity, acting on the CH-OH group of donors, NAD or NADP as acceptor"/>
    <property type="evidence" value="ECO:0007669"/>
    <property type="project" value="TreeGrafter"/>
</dbReference>
<feature type="domain" description="6-phosphogluconate dehydrogenase NADP-binding" evidence="5">
    <location>
        <begin position="4"/>
        <end position="159"/>
    </location>
</feature>
<dbReference type="SUPFAM" id="SSF48179">
    <property type="entry name" value="6-phosphogluconate dehydrogenase C-terminal domain-like"/>
    <property type="match status" value="1"/>
</dbReference>
<dbReference type="Pfam" id="PF14833">
    <property type="entry name" value="NAD_binding_11"/>
    <property type="match status" value="1"/>
</dbReference>
<keyword evidence="3" id="KW-0520">NAD</keyword>
<evidence type="ECO:0000256" key="4">
    <source>
        <dbReference type="PIRSR" id="PIRSR000103-1"/>
    </source>
</evidence>
<dbReference type="InterPro" id="IPR015815">
    <property type="entry name" value="HIBADH-related"/>
</dbReference>
<dbReference type="PANTHER" id="PTHR22981">
    <property type="entry name" value="3-HYDROXYISOBUTYRATE DEHYDROGENASE-RELATED"/>
    <property type="match status" value="1"/>
</dbReference>
<protein>
    <submittedName>
        <fullName evidence="7">3-hydroxyisobutyrate dehydrogenase</fullName>
    </submittedName>
</protein>
<dbReference type="SUPFAM" id="SSF51735">
    <property type="entry name" value="NAD(P)-binding Rossmann-fold domains"/>
    <property type="match status" value="1"/>
</dbReference>
<dbReference type="Proteomes" id="UP000234847">
    <property type="component" value="Unassembled WGS sequence"/>
</dbReference>
<comment type="caution">
    <text evidence="7">The sequence shown here is derived from an EMBL/GenBank/DDBJ whole genome shotgun (WGS) entry which is preliminary data.</text>
</comment>
<dbReference type="EMBL" id="PKJT01000002">
    <property type="protein sequence ID" value="PKZ83009.1"/>
    <property type="molecule type" value="Genomic_DNA"/>
</dbReference>
<dbReference type="Gene3D" id="3.40.50.720">
    <property type="entry name" value="NAD(P)-binding Rossmann-like Domain"/>
    <property type="match status" value="1"/>
</dbReference>
<dbReference type="AlphaFoldDB" id="A0AAX0VM30"/>
<accession>A0AAX0VM30</accession>
<dbReference type="InterPro" id="IPR013328">
    <property type="entry name" value="6PGD_dom2"/>
</dbReference>
<feature type="domain" description="3-hydroxyisobutyrate dehydrogenase-like NAD-binding" evidence="6">
    <location>
        <begin position="166"/>
        <end position="291"/>
    </location>
</feature>
<gene>
    <name evidence="7" type="ORF">CYJ95_03735</name>
</gene>
<dbReference type="Pfam" id="PF03446">
    <property type="entry name" value="NAD_binding_2"/>
    <property type="match status" value="1"/>
</dbReference>
<proteinExistence type="inferred from homology"/>
<dbReference type="InterPro" id="IPR029154">
    <property type="entry name" value="HIBADH-like_NADP-bd"/>
</dbReference>
<keyword evidence="2" id="KW-0560">Oxidoreductase</keyword>
<evidence type="ECO:0000313" key="7">
    <source>
        <dbReference type="EMBL" id="PKZ83009.1"/>
    </source>
</evidence>
<dbReference type="RefSeq" id="WP_101965651.1">
    <property type="nucleotide sequence ID" value="NZ_CP025616.2"/>
</dbReference>
<organism evidence="7 8">
    <name type="scientific">Micrococcus luteus</name>
    <name type="common">Micrococcus lysodeikticus</name>
    <dbReference type="NCBI Taxonomy" id="1270"/>
    <lineage>
        <taxon>Bacteria</taxon>
        <taxon>Bacillati</taxon>
        <taxon>Actinomycetota</taxon>
        <taxon>Actinomycetes</taxon>
        <taxon>Micrococcales</taxon>
        <taxon>Micrococcaceae</taxon>
        <taxon>Micrococcus</taxon>
    </lineage>
</organism>
<feature type="active site" evidence="4">
    <location>
        <position position="171"/>
    </location>
</feature>
<dbReference type="InterPro" id="IPR008927">
    <property type="entry name" value="6-PGluconate_DH-like_C_sf"/>
</dbReference>
<evidence type="ECO:0000259" key="6">
    <source>
        <dbReference type="Pfam" id="PF14833"/>
    </source>
</evidence>
<dbReference type="Gene3D" id="1.10.1040.10">
    <property type="entry name" value="N-(1-d-carboxylethyl)-l-norvaline Dehydrogenase, domain 2"/>
    <property type="match status" value="1"/>
</dbReference>
<evidence type="ECO:0000256" key="1">
    <source>
        <dbReference type="ARBA" id="ARBA00009080"/>
    </source>
</evidence>
<evidence type="ECO:0000256" key="3">
    <source>
        <dbReference type="ARBA" id="ARBA00023027"/>
    </source>
</evidence>
<name>A0AAX0VM30_MICLU</name>
<comment type="similarity">
    <text evidence="1">Belongs to the HIBADH-related family.</text>
</comment>
<evidence type="ECO:0000313" key="8">
    <source>
        <dbReference type="Proteomes" id="UP000234847"/>
    </source>
</evidence>
<dbReference type="PANTHER" id="PTHR22981:SF7">
    <property type="entry name" value="3-HYDROXYISOBUTYRATE DEHYDROGENASE, MITOCHONDRIAL"/>
    <property type="match status" value="1"/>
</dbReference>